<dbReference type="PIRSF" id="PIRSF006470">
    <property type="entry name" value="DctB"/>
    <property type="match status" value="1"/>
</dbReference>
<dbReference type="Gene3D" id="3.40.190.170">
    <property type="entry name" value="Bacterial extracellular solute-binding protein, family 7"/>
    <property type="match status" value="1"/>
</dbReference>
<dbReference type="Pfam" id="PF03480">
    <property type="entry name" value="DctP"/>
    <property type="match status" value="1"/>
</dbReference>
<reference evidence="5 6" key="1">
    <citation type="submission" date="2017-08" db="EMBL/GenBank/DDBJ databases">
        <title>Halomonas alkalisoli sp. nov., isolated from saline alkaline soil.</title>
        <authorList>
            <person name="Wang D."/>
            <person name="Zhang G."/>
        </authorList>
    </citation>
    <scope>NUCLEOTIDE SEQUENCE [LARGE SCALE GENOMIC DNA]</scope>
    <source>
        <strain evidence="5 6">WRN001</strain>
    </source>
</reference>
<dbReference type="NCBIfam" id="NF037995">
    <property type="entry name" value="TRAP_S1"/>
    <property type="match status" value="1"/>
</dbReference>
<organism evidence="5 6">
    <name type="scientific">Halomonas salipaludis</name>
    <dbReference type="NCBI Taxonomy" id="2032625"/>
    <lineage>
        <taxon>Bacteria</taxon>
        <taxon>Pseudomonadati</taxon>
        <taxon>Pseudomonadota</taxon>
        <taxon>Gammaproteobacteria</taxon>
        <taxon>Oceanospirillales</taxon>
        <taxon>Halomonadaceae</taxon>
        <taxon>Halomonas</taxon>
    </lineage>
</organism>
<keyword evidence="3 4" id="KW-0732">Signal</keyword>
<name>A0A2A2ENU5_9GAMM</name>
<dbReference type="InterPro" id="IPR038404">
    <property type="entry name" value="TRAP_DctP_sf"/>
</dbReference>
<sequence length="332" mass="37121">MKMVKYATLTAALSCLGVSGLTSAQEVTLRASGSFQPDHSSSLAMERFRDAVSEKTNGEVRIDLFPSNQLGGASQQVDQVRRGSIFMSWSGPSFWTGVVPEIEALSLPFMLPDQERAFELVDGPVGDILSERFEERDVIALGWGDLGARHVTNSRRALNSIEDFDGLSLRMQPNEVHLNTFRALGANPTPLDIAELFSALQQGVVDGQENPYSIILTNRFQEVQNHFSDTAHFYDYVVYLANKDAFENLDPEYQEAIRTSMDEAIEWQRSYNKESNEAAREALIEEGMTFTPISDELRDEMREMTSSIIDSARERIGSDLVDMVLEDVGVEE</sequence>
<dbReference type="InterPro" id="IPR018389">
    <property type="entry name" value="DctP_fam"/>
</dbReference>
<dbReference type="PANTHER" id="PTHR33376:SF7">
    <property type="entry name" value="C4-DICARBOXYLATE-BINDING PROTEIN DCTB"/>
    <property type="match status" value="1"/>
</dbReference>
<dbReference type="NCBIfam" id="TIGR00787">
    <property type="entry name" value="dctP"/>
    <property type="match status" value="1"/>
</dbReference>
<evidence type="ECO:0000313" key="5">
    <source>
        <dbReference type="EMBL" id="PAU74055.1"/>
    </source>
</evidence>
<keyword evidence="2" id="KW-0813">Transport</keyword>
<dbReference type="GO" id="GO:0030288">
    <property type="term" value="C:outer membrane-bounded periplasmic space"/>
    <property type="evidence" value="ECO:0007669"/>
    <property type="project" value="InterPro"/>
</dbReference>
<dbReference type="AlphaFoldDB" id="A0A2A2ENU5"/>
<protein>
    <submittedName>
        <fullName evidence="5">C4-dicarboxylate ABC transporter substrate-binding protein</fullName>
    </submittedName>
</protein>
<dbReference type="OrthoDB" id="9771186at2"/>
<comment type="caution">
    <text evidence="5">The sequence shown here is derived from an EMBL/GenBank/DDBJ whole genome shotgun (WGS) entry which is preliminary data.</text>
</comment>
<evidence type="ECO:0000313" key="6">
    <source>
        <dbReference type="Proteomes" id="UP000217771"/>
    </source>
</evidence>
<dbReference type="CDD" id="cd13603">
    <property type="entry name" value="PBP2_TRAP_Siap_TeaA_like"/>
    <property type="match status" value="1"/>
</dbReference>
<proteinExistence type="inferred from homology"/>
<dbReference type="PANTHER" id="PTHR33376">
    <property type="match status" value="1"/>
</dbReference>
<feature type="chain" id="PRO_5013104453" evidence="4">
    <location>
        <begin position="25"/>
        <end position="332"/>
    </location>
</feature>
<comment type="similarity">
    <text evidence="1">Belongs to the bacterial solute-binding protein 7 family.</text>
</comment>
<accession>A0A2A2ENU5</accession>
<feature type="signal peptide" evidence="4">
    <location>
        <begin position="1"/>
        <end position="24"/>
    </location>
</feature>
<evidence type="ECO:0000256" key="3">
    <source>
        <dbReference type="ARBA" id="ARBA00022729"/>
    </source>
</evidence>
<evidence type="ECO:0000256" key="1">
    <source>
        <dbReference type="ARBA" id="ARBA00009023"/>
    </source>
</evidence>
<dbReference type="InterPro" id="IPR004682">
    <property type="entry name" value="TRAP_DctP"/>
</dbReference>
<dbReference type="GO" id="GO:0055085">
    <property type="term" value="P:transmembrane transport"/>
    <property type="evidence" value="ECO:0007669"/>
    <property type="project" value="InterPro"/>
</dbReference>
<evidence type="ECO:0000256" key="4">
    <source>
        <dbReference type="SAM" id="SignalP"/>
    </source>
</evidence>
<keyword evidence="6" id="KW-1185">Reference proteome</keyword>
<dbReference type="RefSeq" id="WP_095623463.1">
    <property type="nucleotide sequence ID" value="NZ_NSKB01000016.1"/>
</dbReference>
<gene>
    <name evidence="5" type="ORF">CK498_24450</name>
</gene>
<dbReference type="EMBL" id="NSKB01000016">
    <property type="protein sequence ID" value="PAU74055.1"/>
    <property type="molecule type" value="Genomic_DNA"/>
</dbReference>
<evidence type="ECO:0000256" key="2">
    <source>
        <dbReference type="ARBA" id="ARBA00022448"/>
    </source>
</evidence>
<dbReference type="Proteomes" id="UP000217771">
    <property type="component" value="Unassembled WGS sequence"/>
</dbReference>